<dbReference type="RefSeq" id="WP_233632902.1">
    <property type="nucleotide sequence ID" value="NZ_CABVPP010000002.1"/>
</dbReference>
<accession>A0A6P2HE61</accession>
<reference evidence="1 2" key="1">
    <citation type="submission" date="2019-09" db="EMBL/GenBank/DDBJ databases">
        <authorList>
            <person name="Depoorter E."/>
        </authorList>
    </citation>
    <scope>NUCLEOTIDE SEQUENCE [LARGE SCALE GENOMIC DNA]</scope>
    <source>
        <strain evidence="1">LMG 26883</strain>
    </source>
</reference>
<dbReference type="GeneID" id="93167555"/>
<dbReference type="AlphaFoldDB" id="A0A6P2HE61"/>
<dbReference type="EMBL" id="CABVPP010000002">
    <property type="protein sequence ID" value="VWB15002.1"/>
    <property type="molecule type" value="Genomic_DNA"/>
</dbReference>
<sequence length="338" mass="34281">MADSGGGGGGSQTTTTDLPDWAKPYALDLLKRSSDLSKQDIPQYTGQTVADLNQTQTGAIQGLTNAAGNQAGTAAAAMDYYRTLTGNPNGFSISNPFTGNVTASDAAARFADPANNPYLAQTVASSNQAITDAYKNGTAASTMAQFRNAGAFGGSAQQQVTSQNEQNLARALNDNTSSMYNSAYNTAANVATQNAAQQNAVNLANQSVGTAANTAYNSQASQNYQNQQGNILGALGTATGANTATSSLYGNQLTGGTVAQSNDQDRLNALYQQWFNQVNQPYQQLSILSKGLSGALGSGAGITSTTQSGGSGSGMGTLLGLGQLGLGIGSKLSGGIFG</sequence>
<evidence type="ECO:0000313" key="1">
    <source>
        <dbReference type="EMBL" id="VWB15002.1"/>
    </source>
</evidence>
<gene>
    <name evidence="1" type="ORF">BPS26883_00536</name>
</gene>
<protein>
    <submittedName>
        <fullName evidence="1">Uncharacterized protein</fullName>
    </submittedName>
</protein>
<evidence type="ECO:0000313" key="2">
    <source>
        <dbReference type="Proteomes" id="UP000494162"/>
    </source>
</evidence>
<organism evidence="1 2">
    <name type="scientific">Burkholderia pseudomultivorans</name>
    <dbReference type="NCBI Taxonomy" id="1207504"/>
    <lineage>
        <taxon>Bacteria</taxon>
        <taxon>Pseudomonadati</taxon>
        <taxon>Pseudomonadota</taxon>
        <taxon>Betaproteobacteria</taxon>
        <taxon>Burkholderiales</taxon>
        <taxon>Burkholderiaceae</taxon>
        <taxon>Burkholderia</taxon>
        <taxon>Burkholderia cepacia complex</taxon>
    </lineage>
</organism>
<dbReference type="Proteomes" id="UP000494162">
    <property type="component" value="Unassembled WGS sequence"/>
</dbReference>
<name>A0A6P2HE61_9BURK</name>
<proteinExistence type="predicted"/>